<gene>
    <name evidence="2" type="ORF">H9645_01945</name>
</gene>
<evidence type="ECO:0000259" key="1">
    <source>
        <dbReference type="PROSITE" id="PS50206"/>
    </source>
</evidence>
<dbReference type="Pfam" id="PF00581">
    <property type="entry name" value="Rhodanese"/>
    <property type="match status" value="1"/>
</dbReference>
<dbReference type="Gene3D" id="3.40.250.10">
    <property type="entry name" value="Rhodanese-like domain"/>
    <property type="match status" value="1"/>
</dbReference>
<evidence type="ECO:0000313" key="2">
    <source>
        <dbReference type="EMBL" id="MBD7986788.1"/>
    </source>
</evidence>
<dbReference type="InterPro" id="IPR020936">
    <property type="entry name" value="TrhO"/>
</dbReference>
<dbReference type="Proteomes" id="UP000647183">
    <property type="component" value="Unassembled WGS sequence"/>
</dbReference>
<dbReference type="Pfam" id="PF17773">
    <property type="entry name" value="UPF0176_N"/>
    <property type="match status" value="1"/>
</dbReference>
<dbReference type="NCBIfam" id="NF003703">
    <property type="entry name" value="PRK05320.1"/>
    <property type="match status" value="1"/>
</dbReference>
<dbReference type="Gene3D" id="3.30.70.100">
    <property type="match status" value="1"/>
</dbReference>
<dbReference type="PANTHER" id="PTHR43268">
    <property type="entry name" value="THIOSULFATE SULFURTRANSFERASE/RHODANESE-LIKE DOMAIN-CONTAINING PROTEIN 2"/>
    <property type="match status" value="1"/>
</dbReference>
<keyword evidence="3" id="KW-1185">Reference proteome</keyword>
<dbReference type="RefSeq" id="WP_191728042.1">
    <property type="nucleotide sequence ID" value="NZ_JACSQJ010000001.1"/>
</dbReference>
<accession>A0ABR8UGB8</accession>
<proteinExistence type="predicted"/>
<comment type="caution">
    <text evidence="2">The sequence shown here is derived from an EMBL/GenBank/DDBJ whole genome shotgun (WGS) entry which is preliminary data.</text>
</comment>
<feature type="domain" description="Rhodanese" evidence="1">
    <location>
        <begin position="127"/>
        <end position="221"/>
    </location>
</feature>
<dbReference type="InterPro" id="IPR040503">
    <property type="entry name" value="TRHO_N"/>
</dbReference>
<name>A0ABR8UGB8_9GAMM</name>
<dbReference type="InterPro" id="IPR036873">
    <property type="entry name" value="Rhodanese-like_dom_sf"/>
</dbReference>
<dbReference type="SMART" id="SM00450">
    <property type="entry name" value="RHOD"/>
    <property type="match status" value="1"/>
</dbReference>
<reference evidence="2 3" key="1">
    <citation type="submission" date="2020-08" db="EMBL/GenBank/DDBJ databases">
        <title>A Genomic Blueprint of the Chicken Gut Microbiome.</title>
        <authorList>
            <person name="Gilroy R."/>
            <person name="Ravi A."/>
            <person name="Getino M."/>
            <person name="Pursley I."/>
            <person name="Horton D.L."/>
            <person name="Alikhan N.-F."/>
            <person name="Baker D."/>
            <person name="Gharbi K."/>
            <person name="Hall N."/>
            <person name="Watson M."/>
            <person name="Adriaenssens E.M."/>
            <person name="Foster-Nyarko E."/>
            <person name="Jarju S."/>
            <person name="Secka A."/>
            <person name="Antonio M."/>
            <person name="Oren A."/>
            <person name="Chaudhuri R."/>
            <person name="La Ragione R.M."/>
            <person name="Hildebrand F."/>
            <person name="Pallen M.J."/>
        </authorList>
    </citation>
    <scope>NUCLEOTIDE SEQUENCE [LARGE SCALE GENOMIC DNA]</scope>
    <source>
        <strain evidence="2 3">Sa2BVA3</strain>
    </source>
</reference>
<protein>
    <submittedName>
        <fullName evidence="2">Sulfurtransferase</fullName>
    </submittedName>
</protein>
<sequence>MHTSIAAYHFVAIDDPAAVASNLRALAEQQGLLGTVLVAGEGINLFLAGEGGAIDAFLAALRADPRFASLQVKRSHSHTPPFARLKVKVKPEIISFRREGASPLDGRAPAVAPADLARWIGQGHDDDGRRLVLLDTRNREEIGHGSFAGALTLPIDRFTDLPAALEPHREALADATVVGFCTGGIRCEKAVNWMRDAGYGQALQLEGGILGYFEAVGGFGYEGRCFVFDERVALDPGLRAAADADAR</sequence>
<dbReference type="PANTHER" id="PTHR43268:SF3">
    <property type="entry name" value="RHODANESE-LIKE DOMAIN-CONTAINING PROTEIN 7-RELATED"/>
    <property type="match status" value="1"/>
</dbReference>
<dbReference type="EMBL" id="JACSQJ010000001">
    <property type="protein sequence ID" value="MBD7986788.1"/>
    <property type="molecule type" value="Genomic_DNA"/>
</dbReference>
<evidence type="ECO:0000313" key="3">
    <source>
        <dbReference type="Proteomes" id="UP000647183"/>
    </source>
</evidence>
<dbReference type="PROSITE" id="PS50206">
    <property type="entry name" value="RHODANESE_3"/>
    <property type="match status" value="1"/>
</dbReference>
<dbReference type="InterPro" id="IPR001763">
    <property type="entry name" value="Rhodanese-like_dom"/>
</dbReference>
<dbReference type="SUPFAM" id="SSF52821">
    <property type="entry name" value="Rhodanese/Cell cycle control phosphatase"/>
    <property type="match status" value="1"/>
</dbReference>
<organism evidence="2 3">
    <name type="scientific">Luteimonas colneyensis</name>
    <dbReference type="NCBI Taxonomy" id="2762230"/>
    <lineage>
        <taxon>Bacteria</taxon>
        <taxon>Pseudomonadati</taxon>
        <taxon>Pseudomonadota</taxon>
        <taxon>Gammaproteobacteria</taxon>
        <taxon>Lysobacterales</taxon>
        <taxon>Lysobacteraceae</taxon>
        <taxon>Luteimonas</taxon>
    </lineage>
</organism>